<proteinExistence type="predicted"/>
<keyword evidence="2" id="KW-0418">Kinase</keyword>
<protein>
    <submittedName>
        <fullName evidence="7">GAF and ANTAR domain-containing protein</fullName>
    </submittedName>
</protein>
<keyword evidence="4" id="KW-0804">Transcription</keyword>
<evidence type="ECO:0000256" key="1">
    <source>
        <dbReference type="ARBA" id="ARBA00022679"/>
    </source>
</evidence>
<dbReference type="InterPro" id="IPR029016">
    <property type="entry name" value="GAF-like_dom_sf"/>
</dbReference>
<evidence type="ECO:0000256" key="5">
    <source>
        <dbReference type="SAM" id="MobiDB-lite"/>
    </source>
</evidence>
<dbReference type="EMBL" id="JAERWK010000001">
    <property type="protein sequence ID" value="MBM9465663.1"/>
    <property type="molecule type" value="Genomic_DNA"/>
</dbReference>
<dbReference type="SUPFAM" id="SSF55781">
    <property type="entry name" value="GAF domain-like"/>
    <property type="match status" value="1"/>
</dbReference>
<comment type="caution">
    <text evidence="7">The sequence shown here is derived from an EMBL/GenBank/DDBJ whole genome shotgun (WGS) entry which is preliminary data.</text>
</comment>
<name>A0A938YDC9_9ACTN</name>
<evidence type="ECO:0000256" key="4">
    <source>
        <dbReference type="ARBA" id="ARBA00023163"/>
    </source>
</evidence>
<dbReference type="Pfam" id="PF13185">
    <property type="entry name" value="GAF_2"/>
    <property type="match status" value="1"/>
</dbReference>
<feature type="compositionally biased region" description="Basic and acidic residues" evidence="5">
    <location>
        <begin position="82"/>
        <end position="97"/>
    </location>
</feature>
<evidence type="ECO:0000313" key="8">
    <source>
        <dbReference type="Proteomes" id="UP000663792"/>
    </source>
</evidence>
<dbReference type="GO" id="GO:0016301">
    <property type="term" value="F:kinase activity"/>
    <property type="evidence" value="ECO:0007669"/>
    <property type="project" value="UniProtKB-KW"/>
</dbReference>
<dbReference type="InterPro" id="IPR011006">
    <property type="entry name" value="CheY-like_superfamily"/>
</dbReference>
<evidence type="ECO:0000256" key="2">
    <source>
        <dbReference type="ARBA" id="ARBA00022777"/>
    </source>
</evidence>
<dbReference type="InterPro" id="IPR036388">
    <property type="entry name" value="WH-like_DNA-bd_sf"/>
</dbReference>
<feature type="region of interest" description="Disordered" evidence="5">
    <location>
        <begin position="72"/>
        <end position="99"/>
    </location>
</feature>
<dbReference type="InterPro" id="IPR003018">
    <property type="entry name" value="GAF"/>
</dbReference>
<dbReference type="GO" id="GO:0003723">
    <property type="term" value="F:RNA binding"/>
    <property type="evidence" value="ECO:0007669"/>
    <property type="project" value="InterPro"/>
</dbReference>
<dbReference type="SUPFAM" id="SSF52172">
    <property type="entry name" value="CheY-like"/>
    <property type="match status" value="1"/>
</dbReference>
<dbReference type="RefSeq" id="WP_205258622.1">
    <property type="nucleotide sequence ID" value="NZ_JAERWK010000001.1"/>
</dbReference>
<reference evidence="7" key="1">
    <citation type="submission" date="2021-01" db="EMBL/GenBank/DDBJ databases">
        <title>YIM 132084 draft genome.</title>
        <authorList>
            <person name="An D."/>
        </authorList>
    </citation>
    <scope>NUCLEOTIDE SEQUENCE</scope>
    <source>
        <strain evidence="7">YIM 132084</strain>
    </source>
</reference>
<dbReference type="Proteomes" id="UP000663792">
    <property type="component" value="Unassembled WGS sequence"/>
</dbReference>
<dbReference type="Gene3D" id="3.30.450.40">
    <property type="match status" value="1"/>
</dbReference>
<keyword evidence="3" id="KW-0805">Transcription regulation</keyword>
<dbReference type="AlphaFoldDB" id="A0A938YDC9"/>
<keyword evidence="1" id="KW-0808">Transferase</keyword>
<dbReference type="Pfam" id="PF03861">
    <property type="entry name" value="ANTAR"/>
    <property type="match status" value="1"/>
</dbReference>
<sequence>MTGRTPATTALTEPAQTTTTADRRRTSATVQPRVRRPRDAARVMFGTVRRRAAGSGHGASISERLVSWVKGTPTMVDHKRRSSSEQRGRDSHGEDPRQSLAEQLSEVARSLQAEPDLHRTLQGIVDSAVANVDNAQYAGITTVKGRDMATPAFTDELVEQVDRVQYETGQGPCLDAIRTNATLRSENLRHDERWPEFGAKAADLGVRSMLSVQLYVDEHDLGALNLYSWQVGAFGDDDEQVGLLLASPAAIAMVGGAEQQDNLRTALVNRDMIGQAKGILMERHKITASHAFELLRQVSQDTNRKLHEIARRLTETGENPSASAPPPLTGLCRPRVTGPAGVIRGRTESAGQSPT</sequence>
<evidence type="ECO:0000313" key="7">
    <source>
        <dbReference type="EMBL" id="MBM9465663.1"/>
    </source>
</evidence>
<dbReference type="InterPro" id="IPR005561">
    <property type="entry name" value="ANTAR"/>
</dbReference>
<dbReference type="Gene3D" id="1.10.10.10">
    <property type="entry name" value="Winged helix-like DNA-binding domain superfamily/Winged helix DNA-binding domain"/>
    <property type="match status" value="1"/>
</dbReference>
<feature type="domain" description="ANTAR" evidence="6">
    <location>
        <begin position="253"/>
        <end position="314"/>
    </location>
</feature>
<gene>
    <name evidence="7" type="ORF">JL106_00015</name>
</gene>
<dbReference type="SMART" id="SM01012">
    <property type="entry name" value="ANTAR"/>
    <property type="match status" value="1"/>
</dbReference>
<organism evidence="7 8">
    <name type="scientific">Nakamurella leprariae</name>
    <dbReference type="NCBI Taxonomy" id="2803911"/>
    <lineage>
        <taxon>Bacteria</taxon>
        <taxon>Bacillati</taxon>
        <taxon>Actinomycetota</taxon>
        <taxon>Actinomycetes</taxon>
        <taxon>Nakamurellales</taxon>
        <taxon>Nakamurellaceae</taxon>
        <taxon>Nakamurella</taxon>
    </lineage>
</organism>
<evidence type="ECO:0000259" key="6">
    <source>
        <dbReference type="PROSITE" id="PS50921"/>
    </source>
</evidence>
<keyword evidence="8" id="KW-1185">Reference proteome</keyword>
<feature type="region of interest" description="Disordered" evidence="5">
    <location>
        <begin position="313"/>
        <end position="355"/>
    </location>
</feature>
<evidence type="ECO:0000256" key="3">
    <source>
        <dbReference type="ARBA" id="ARBA00023015"/>
    </source>
</evidence>
<dbReference type="PROSITE" id="PS50921">
    <property type="entry name" value="ANTAR"/>
    <property type="match status" value="1"/>
</dbReference>
<accession>A0A938YDC9</accession>
<feature type="compositionally biased region" description="Low complexity" evidence="5">
    <location>
        <begin position="1"/>
        <end position="20"/>
    </location>
</feature>
<feature type="region of interest" description="Disordered" evidence="5">
    <location>
        <begin position="1"/>
        <end position="59"/>
    </location>
</feature>